<keyword evidence="6" id="KW-0862">Zinc</keyword>
<dbReference type="PROSITE" id="PS50089">
    <property type="entry name" value="ZF_RING_2"/>
    <property type="match status" value="1"/>
</dbReference>
<dbReference type="PANTHER" id="PTHR46077:SF1">
    <property type="entry name" value="TOP1 BINDING ARGININE_SERINE RICH PROTEIN, E3 UBIQUITIN LIGASE"/>
    <property type="match status" value="1"/>
</dbReference>
<dbReference type="InterPro" id="IPR058745">
    <property type="entry name" value="PWI_Topors"/>
</dbReference>
<evidence type="ECO:0000256" key="8">
    <source>
        <dbReference type="ARBA" id="ARBA00023163"/>
    </source>
</evidence>
<dbReference type="InterPro" id="IPR017907">
    <property type="entry name" value="Znf_RING_CS"/>
</dbReference>
<comment type="caution">
    <text evidence="12">The sequence shown here is derived from an EMBL/GenBank/DDBJ whole genome shotgun (WGS) entry which is preliminary data.</text>
</comment>
<feature type="region of interest" description="Disordered" evidence="10">
    <location>
        <begin position="341"/>
        <end position="373"/>
    </location>
</feature>
<dbReference type="Pfam" id="PF26084">
    <property type="entry name" value="PWI_Topors"/>
    <property type="match status" value="1"/>
</dbReference>
<keyword evidence="3" id="KW-0808">Transferase</keyword>
<keyword evidence="13" id="KW-1185">Reference proteome</keyword>
<keyword evidence="8" id="KW-0804">Transcription</keyword>
<evidence type="ECO:0000256" key="3">
    <source>
        <dbReference type="ARBA" id="ARBA00022679"/>
    </source>
</evidence>
<evidence type="ECO:0000256" key="2">
    <source>
        <dbReference type="ARBA" id="ARBA00012483"/>
    </source>
</evidence>
<protein>
    <recommendedName>
        <fullName evidence="2">RING-type E3 ubiquitin transferase</fullName>
        <ecNumber evidence="2">2.3.2.27</ecNumber>
    </recommendedName>
</protein>
<keyword evidence="12" id="KW-0436">Ligase</keyword>
<feature type="domain" description="RING-type" evidence="11">
    <location>
        <begin position="20"/>
        <end position="62"/>
    </location>
</feature>
<dbReference type="GO" id="GO:0000209">
    <property type="term" value="P:protein polyubiquitination"/>
    <property type="evidence" value="ECO:0007669"/>
    <property type="project" value="TreeGrafter"/>
</dbReference>
<comment type="catalytic activity">
    <reaction evidence="1">
        <text>S-ubiquitinyl-[E2 ubiquitin-conjugating enzyme]-L-cysteine + [acceptor protein]-L-lysine = [E2 ubiquitin-conjugating enzyme]-L-cysteine + N(6)-ubiquitinyl-[acceptor protein]-L-lysine.</text>
        <dbReference type="EC" id="2.3.2.27"/>
    </reaction>
</comment>
<sequence>MSELFSDSVAKIEPEDFGKCAICLQKFPSNASKSYASKCFHSFCFECLLEWSKVKYSCPLCKVDFERIIFQLTSHLEYKAYFLKIKEVENLPEIVALSPHRRLFAQSQQFSKASWLANLEQAPIEFRILVYKNNWYVKPNQIHKDITLDNVDLIDNDVQSEKLECLAYESVSRFRDIRPEWFEKNPACSHRLMLFLYRELKAISGIYPSGSSDRLTHIVRSQLISVIIKLIRKYEITSDKFYQEISEYIRPLKYARHFQHEFHSFAKSVCSDLSEYDAKCVYYKEEASLLENNQTNLSKISRIESLPVNLSRYRLLKKEKNDLQLFYDYLEPSHFEVQPSTSRAVEERELSESEQSSFCEIVSPPRKKTPPLVQIDSSDFDIETSSNRSKSVTSSTDKSEILTKRKWRSRSRTDLGVEKKVLDLGHRINQFLQNEKHHDKMSLPEREIILPFAMTYLILIKLEYKKSNLISSKIICKRLNE</sequence>
<keyword evidence="5 9" id="KW-0863">Zinc-finger</keyword>
<proteinExistence type="predicted"/>
<evidence type="ECO:0000313" key="13">
    <source>
        <dbReference type="Proteomes" id="UP000276133"/>
    </source>
</evidence>
<evidence type="ECO:0000256" key="7">
    <source>
        <dbReference type="ARBA" id="ARBA00023015"/>
    </source>
</evidence>
<dbReference type="PROSITE" id="PS00518">
    <property type="entry name" value="ZF_RING_1"/>
    <property type="match status" value="1"/>
</dbReference>
<dbReference type="InterPro" id="IPR013083">
    <property type="entry name" value="Znf_RING/FYVE/PHD"/>
</dbReference>
<gene>
    <name evidence="12" type="ORF">BpHYR1_010734</name>
</gene>
<evidence type="ECO:0000256" key="4">
    <source>
        <dbReference type="ARBA" id="ARBA00022723"/>
    </source>
</evidence>
<dbReference type="InterPro" id="IPR001841">
    <property type="entry name" value="Znf_RING"/>
</dbReference>
<dbReference type="Gene3D" id="3.30.40.10">
    <property type="entry name" value="Zinc/RING finger domain, C3HC4 (zinc finger)"/>
    <property type="match status" value="1"/>
</dbReference>
<evidence type="ECO:0000256" key="5">
    <source>
        <dbReference type="ARBA" id="ARBA00022771"/>
    </source>
</evidence>
<dbReference type="STRING" id="10195.A0A3M7SYW3"/>
<reference evidence="12 13" key="1">
    <citation type="journal article" date="2018" name="Sci. Rep.">
        <title>Genomic signatures of local adaptation to the degree of environmental predictability in rotifers.</title>
        <authorList>
            <person name="Franch-Gras L."/>
            <person name="Hahn C."/>
            <person name="Garcia-Roger E.M."/>
            <person name="Carmona M.J."/>
            <person name="Serra M."/>
            <person name="Gomez A."/>
        </authorList>
    </citation>
    <scope>NUCLEOTIDE SEQUENCE [LARGE SCALE GENOMIC DNA]</scope>
    <source>
        <strain evidence="12">HYR1</strain>
    </source>
</reference>
<evidence type="ECO:0000256" key="6">
    <source>
        <dbReference type="ARBA" id="ARBA00022833"/>
    </source>
</evidence>
<dbReference type="OrthoDB" id="21204at2759"/>
<dbReference type="EC" id="2.3.2.27" evidence="2"/>
<evidence type="ECO:0000256" key="10">
    <source>
        <dbReference type="SAM" id="MobiDB-lite"/>
    </source>
</evidence>
<accession>A0A3M7SYW3</accession>
<evidence type="ECO:0000313" key="12">
    <source>
        <dbReference type="EMBL" id="RNA40906.1"/>
    </source>
</evidence>
<dbReference type="Pfam" id="PF13639">
    <property type="entry name" value="zf-RING_2"/>
    <property type="match status" value="1"/>
</dbReference>
<keyword evidence="4" id="KW-0479">Metal-binding</keyword>
<dbReference type="AlphaFoldDB" id="A0A3M7SYW3"/>
<evidence type="ECO:0000256" key="1">
    <source>
        <dbReference type="ARBA" id="ARBA00000900"/>
    </source>
</evidence>
<dbReference type="SMART" id="SM00184">
    <property type="entry name" value="RING"/>
    <property type="match status" value="1"/>
</dbReference>
<dbReference type="SUPFAM" id="SSF57850">
    <property type="entry name" value="RING/U-box"/>
    <property type="match status" value="1"/>
</dbReference>
<evidence type="ECO:0000256" key="9">
    <source>
        <dbReference type="PROSITE-ProRule" id="PRU00175"/>
    </source>
</evidence>
<name>A0A3M7SYW3_BRAPC</name>
<dbReference type="GO" id="GO:0008270">
    <property type="term" value="F:zinc ion binding"/>
    <property type="evidence" value="ECO:0007669"/>
    <property type="project" value="UniProtKB-KW"/>
</dbReference>
<keyword evidence="7" id="KW-0805">Transcription regulation</keyword>
<dbReference type="GO" id="GO:0061630">
    <property type="term" value="F:ubiquitin protein ligase activity"/>
    <property type="evidence" value="ECO:0007669"/>
    <property type="project" value="UniProtKB-EC"/>
</dbReference>
<dbReference type="GO" id="GO:0016874">
    <property type="term" value="F:ligase activity"/>
    <property type="evidence" value="ECO:0007669"/>
    <property type="project" value="UniProtKB-KW"/>
</dbReference>
<dbReference type="PANTHER" id="PTHR46077">
    <property type="entry name" value="E3 UBIQUITIN-PROTEIN LIGASE TOPORS"/>
    <property type="match status" value="1"/>
</dbReference>
<evidence type="ECO:0000259" key="11">
    <source>
        <dbReference type="PROSITE" id="PS50089"/>
    </source>
</evidence>
<dbReference type="EMBL" id="REGN01000570">
    <property type="protein sequence ID" value="RNA40906.1"/>
    <property type="molecule type" value="Genomic_DNA"/>
</dbReference>
<dbReference type="Proteomes" id="UP000276133">
    <property type="component" value="Unassembled WGS sequence"/>
</dbReference>
<dbReference type="GO" id="GO:0006513">
    <property type="term" value="P:protein monoubiquitination"/>
    <property type="evidence" value="ECO:0007669"/>
    <property type="project" value="TreeGrafter"/>
</dbReference>
<organism evidence="12 13">
    <name type="scientific">Brachionus plicatilis</name>
    <name type="common">Marine rotifer</name>
    <name type="synonym">Brachionus muelleri</name>
    <dbReference type="NCBI Taxonomy" id="10195"/>
    <lineage>
        <taxon>Eukaryota</taxon>
        <taxon>Metazoa</taxon>
        <taxon>Spiralia</taxon>
        <taxon>Gnathifera</taxon>
        <taxon>Rotifera</taxon>
        <taxon>Eurotatoria</taxon>
        <taxon>Monogononta</taxon>
        <taxon>Pseudotrocha</taxon>
        <taxon>Ploima</taxon>
        <taxon>Brachionidae</taxon>
        <taxon>Brachionus</taxon>
    </lineage>
</organism>